<dbReference type="GO" id="GO:0003824">
    <property type="term" value="F:catalytic activity"/>
    <property type="evidence" value="ECO:0007669"/>
    <property type="project" value="InterPro"/>
</dbReference>
<gene>
    <name evidence="10" type="ORF">OMM_01563</name>
</gene>
<dbReference type="GO" id="GO:0046872">
    <property type="term" value="F:metal ion binding"/>
    <property type="evidence" value="ECO:0007669"/>
    <property type="project" value="UniProtKB-KW"/>
</dbReference>
<evidence type="ECO:0000256" key="4">
    <source>
        <dbReference type="ARBA" id="ARBA00022691"/>
    </source>
</evidence>
<dbReference type="Pfam" id="PF04055">
    <property type="entry name" value="Radical_SAM"/>
    <property type="match status" value="1"/>
</dbReference>
<dbReference type="SFLD" id="SFLDG01082">
    <property type="entry name" value="B12-binding_domain_containing"/>
    <property type="match status" value="1"/>
</dbReference>
<evidence type="ECO:0000256" key="3">
    <source>
        <dbReference type="ARBA" id="ARBA00022679"/>
    </source>
</evidence>
<dbReference type="PROSITE" id="PS51918">
    <property type="entry name" value="RADICAL_SAM"/>
    <property type="match status" value="1"/>
</dbReference>
<keyword evidence="2" id="KW-0489">Methyltransferase</keyword>
<dbReference type="InterPro" id="IPR023404">
    <property type="entry name" value="rSAM_horseshoe"/>
</dbReference>
<name>A0A1V1PCK2_9BACT</name>
<evidence type="ECO:0000256" key="5">
    <source>
        <dbReference type="ARBA" id="ARBA00022723"/>
    </source>
</evidence>
<dbReference type="InterPro" id="IPR006158">
    <property type="entry name" value="Cobalamin-bd"/>
</dbReference>
<evidence type="ECO:0000259" key="9">
    <source>
        <dbReference type="PROSITE" id="PS51918"/>
    </source>
</evidence>
<keyword evidence="4" id="KW-0949">S-adenosyl-L-methionine</keyword>
<dbReference type="PROSITE" id="PS51332">
    <property type="entry name" value="B12_BINDING"/>
    <property type="match status" value="1"/>
</dbReference>
<reference evidence="11" key="1">
    <citation type="submission" date="2012-11" db="EMBL/GenBank/DDBJ databases">
        <authorList>
            <person name="Lucero-Rivera Y.E."/>
            <person name="Tovar-Ramirez D."/>
        </authorList>
    </citation>
    <scope>NUCLEOTIDE SEQUENCE [LARGE SCALE GENOMIC DNA]</scope>
    <source>
        <strain evidence="11">Araruama</strain>
    </source>
</reference>
<dbReference type="EMBL" id="ATBP01000127">
    <property type="protein sequence ID" value="ETR72642.1"/>
    <property type="molecule type" value="Genomic_DNA"/>
</dbReference>
<evidence type="ECO:0000313" key="11">
    <source>
        <dbReference type="Proteomes" id="UP000189670"/>
    </source>
</evidence>
<dbReference type="InterPro" id="IPR034466">
    <property type="entry name" value="Methyltransferase_Class_B"/>
</dbReference>
<evidence type="ECO:0000313" key="10">
    <source>
        <dbReference type="EMBL" id="ETR72642.1"/>
    </source>
</evidence>
<feature type="domain" description="B12-binding" evidence="8">
    <location>
        <begin position="2"/>
        <end position="142"/>
    </location>
</feature>
<comment type="caution">
    <text evidence="10">The sequence shown here is derived from an EMBL/GenBank/DDBJ whole genome shotgun (WGS) entry which is preliminary data.</text>
</comment>
<dbReference type="SFLD" id="SFLDS00029">
    <property type="entry name" value="Radical_SAM"/>
    <property type="match status" value="1"/>
</dbReference>
<feature type="domain" description="Radical SAM core" evidence="9">
    <location>
        <begin position="165"/>
        <end position="394"/>
    </location>
</feature>
<dbReference type="GO" id="GO:0051539">
    <property type="term" value="F:4 iron, 4 sulfur cluster binding"/>
    <property type="evidence" value="ECO:0007669"/>
    <property type="project" value="UniProtKB-KW"/>
</dbReference>
<dbReference type="SFLD" id="SFLDG01123">
    <property type="entry name" value="methyltransferase_(Class_B)"/>
    <property type="match status" value="1"/>
</dbReference>
<dbReference type="GO" id="GO:0005829">
    <property type="term" value="C:cytosol"/>
    <property type="evidence" value="ECO:0007669"/>
    <property type="project" value="TreeGrafter"/>
</dbReference>
<dbReference type="GO" id="GO:0031419">
    <property type="term" value="F:cobalamin binding"/>
    <property type="evidence" value="ECO:0007669"/>
    <property type="project" value="InterPro"/>
</dbReference>
<dbReference type="InterPro" id="IPR051198">
    <property type="entry name" value="BchE-like"/>
</dbReference>
<dbReference type="Gene3D" id="3.80.30.20">
    <property type="entry name" value="tm_1862 like domain"/>
    <property type="match status" value="1"/>
</dbReference>
<comment type="cofactor">
    <cofactor evidence="1">
        <name>[4Fe-4S] cluster</name>
        <dbReference type="ChEBI" id="CHEBI:49883"/>
    </cofactor>
</comment>
<dbReference type="Gene3D" id="3.40.50.280">
    <property type="entry name" value="Cobalamin-binding domain"/>
    <property type="match status" value="1"/>
</dbReference>
<dbReference type="InterPro" id="IPR007197">
    <property type="entry name" value="rSAM"/>
</dbReference>
<organism evidence="10 11">
    <name type="scientific">Candidatus Magnetoglobus multicellularis str. Araruama</name>
    <dbReference type="NCBI Taxonomy" id="890399"/>
    <lineage>
        <taxon>Bacteria</taxon>
        <taxon>Pseudomonadati</taxon>
        <taxon>Thermodesulfobacteriota</taxon>
        <taxon>Desulfobacteria</taxon>
        <taxon>Desulfobacterales</taxon>
        <taxon>Desulfobacteraceae</taxon>
        <taxon>Candidatus Magnetoglobus</taxon>
    </lineage>
</organism>
<dbReference type="SUPFAM" id="SSF102114">
    <property type="entry name" value="Radical SAM enzymes"/>
    <property type="match status" value="1"/>
</dbReference>
<evidence type="ECO:0000256" key="7">
    <source>
        <dbReference type="ARBA" id="ARBA00023014"/>
    </source>
</evidence>
<dbReference type="InterPro" id="IPR025274">
    <property type="entry name" value="DUF4070"/>
</dbReference>
<sequence>MKIALVIPKNGLDDEKSFYDYSFHARFLMSRKYISYLLAIPTLAALTPDSHDIVILDENIEDIDYSIDVDLVGISVRTMFATRAYHISNNFQKRGVKTVLGGIHPSMCPDEAALHCDSVVIGEAENIWEKLLSDLEKGQLMPRYQADGYTDMTKSPTPDRRGLSRSKYLSDILQTAKGCPFRCEFCSVHAFDGQKIRTKTVEQVIQEIDTINATSDKYKKKNAIFFADDNILSKKSFAISLFKALKAKNINWMCQASINISQEENLLQLMKDSGCGAIFIGFESISQKNLSAMDKGINRRYDYVKAINTIQSYGILVHSSFIVGYEFDTVESFDELIHFIQDTNLLMPLINILTPFPGTQLFKRLDKEGRIMTKDWQLYDTKHVVFKHQSLTSDELQNGYKKIVQSVYSFDSILKKMKHYWQIDFWKHQNNTDPVKFKYRLLFAMRLSTLLLSTNVKRSRFIIQILPFVFRKKVRISTILVMMGYNDFAQSL</sequence>
<dbReference type="Pfam" id="PF13282">
    <property type="entry name" value="DUF4070"/>
    <property type="match status" value="1"/>
</dbReference>
<proteinExistence type="predicted"/>
<dbReference type="CDD" id="cd02068">
    <property type="entry name" value="radical_SAM_B12_BD"/>
    <property type="match status" value="1"/>
</dbReference>
<keyword evidence="7" id="KW-0411">Iron-sulfur</keyword>
<evidence type="ECO:0000256" key="2">
    <source>
        <dbReference type="ARBA" id="ARBA00022603"/>
    </source>
</evidence>
<evidence type="ECO:0000259" key="8">
    <source>
        <dbReference type="PROSITE" id="PS51332"/>
    </source>
</evidence>
<evidence type="ECO:0000256" key="6">
    <source>
        <dbReference type="ARBA" id="ARBA00023004"/>
    </source>
</evidence>
<dbReference type="InterPro" id="IPR058240">
    <property type="entry name" value="rSAM_sf"/>
</dbReference>
<dbReference type="PANTHER" id="PTHR43409:SF7">
    <property type="entry name" value="BLL1977 PROTEIN"/>
    <property type="match status" value="1"/>
</dbReference>
<keyword evidence="3" id="KW-0808">Transferase</keyword>
<dbReference type="PANTHER" id="PTHR43409">
    <property type="entry name" value="ANAEROBIC MAGNESIUM-PROTOPORPHYRIN IX MONOMETHYL ESTER CYCLASE-RELATED"/>
    <property type="match status" value="1"/>
</dbReference>
<dbReference type="Pfam" id="PF02310">
    <property type="entry name" value="B12-binding"/>
    <property type="match status" value="1"/>
</dbReference>
<protein>
    <submittedName>
        <fullName evidence="10">Radical SAM protein</fullName>
    </submittedName>
</protein>
<dbReference type="SMART" id="SM00729">
    <property type="entry name" value="Elp3"/>
    <property type="match status" value="1"/>
</dbReference>
<dbReference type="AlphaFoldDB" id="A0A1V1PCK2"/>
<accession>A0A1V1PCK2</accession>
<dbReference type="Proteomes" id="UP000189670">
    <property type="component" value="Unassembled WGS sequence"/>
</dbReference>
<keyword evidence="5" id="KW-0479">Metal-binding</keyword>
<keyword evidence="6" id="KW-0408">Iron</keyword>
<dbReference type="InterPro" id="IPR006638">
    <property type="entry name" value="Elp3/MiaA/NifB-like_rSAM"/>
</dbReference>
<evidence type="ECO:0000256" key="1">
    <source>
        <dbReference type="ARBA" id="ARBA00001966"/>
    </source>
</evidence>